<dbReference type="InterPro" id="IPR014048">
    <property type="entry name" value="MethylDNA_cys_MeTrfase_DNA-bd"/>
</dbReference>
<dbReference type="Gene3D" id="1.10.10.10">
    <property type="entry name" value="Winged helix-like DNA-binding domain superfamily/Winged helix DNA-binding domain"/>
    <property type="match status" value="1"/>
</dbReference>
<comment type="similarity">
    <text evidence="2">Belongs to the MGMT family.</text>
</comment>
<dbReference type="PROSITE" id="PS00374">
    <property type="entry name" value="MGMT"/>
    <property type="match status" value="1"/>
</dbReference>
<protein>
    <recommendedName>
        <fullName evidence="3">methylated-DNA--[protein]-cysteine S-methyltransferase</fullName>
        <ecNumber evidence="3">2.1.1.63</ecNumber>
    </recommendedName>
</protein>
<dbReference type="InterPro" id="IPR036217">
    <property type="entry name" value="MethylDNA_cys_MeTrfase_DNAb"/>
</dbReference>
<accession>A0A9D1FF70</accession>
<keyword evidence="6" id="KW-0227">DNA damage</keyword>
<evidence type="ECO:0000256" key="8">
    <source>
        <dbReference type="ARBA" id="ARBA00049348"/>
    </source>
</evidence>
<dbReference type="EC" id="2.1.1.63" evidence="3"/>
<evidence type="ECO:0000259" key="9">
    <source>
        <dbReference type="Pfam" id="PF01035"/>
    </source>
</evidence>
<keyword evidence="7" id="KW-0234">DNA repair</keyword>
<organism evidence="10 11">
    <name type="scientific">Candidatus Enterousia intestinigallinarum</name>
    <dbReference type="NCBI Taxonomy" id="2840790"/>
    <lineage>
        <taxon>Bacteria</taxon>
        <taxon>Pseudomonadati</taxon>
        <taxon>Pseudomonadota</taxon>
        <taxon>Alphaproteobacteria</taxon>
        <taxon>Candidatus Enterousia</taxon>
    </lineage>
</organism>
<evidence type="ECO:0000313" key="11">
    <source>
        <dbReference type="Proteomes" id="UP000886742"/>
    </source>
</evidence>
<dbReference type="AlphaFoldDB" id="A0A9D1FF70"/>
<dbReference type="PANTHER" id="PTHR10815">
    <property type="entry name" value="METHYLATED-DNA--PROTEIN-CYSTEINE METHYLTRANSFERASE"/>
    <property type="match status" value="1"/>
</dbReference>
<evidence type="ECO:0000313" key="10">
    <source>
        <dbReference type="EMBL" id="HIS70475.1"/>
    </source>
</evidence>
<dbReference type="PANTHER" id="PTHR10815:SF13">
    <property type="entry name" value="METHYLATED-DNA--PROTEIN-CYSTEINE METHYLTRANSFERASE"/>
    <property type="match status" value="1"/>
</dbReference>
<evidence type="ECO:0000256" key="7">
    <source>
        <dbReference type="ARBA" id="ARBA00023204"/>
    </source>
</evidence>
<proteinExistence type="inferred from homology"/>
<name>A0A9D1FF70_9PROT</name>
<reference evidence="10" key="2">
    <citation type="journal article" date="2021" name="PeerJ">
        <title>Extensive microbial diversity within the chicken gut microbiome revealed by metagenomics and culture.</title>
        <authorList>
            <person name="Gilroy R."/>
            <person name="Ravi A."/>
            <person name="Getino M."/>
            <person name="Pursley I."/>
            <person name="Horton D.L."/>
            <person name="Alikhan N.F."/>
            <person name="Baker D."/>
            <person name="Gharbi K."/>
            <person name="Hall N."/>
            <person name="Watson M."/>
            <person name="Adriaenssens E.M."/>
            <person name="Foster-Nyarko E."/>
            <person name="Jarju S."/>
            <person name="Secka A."/>
            <person name="Antonio M."/>
            <person name="Oren A."/>
            <person name="Chaudhuri R.R."/>
            <person name="La Ragione R."/>
            <person name="Hildebrand F."/>
            <person name="Pallen M.J."/>
        </authorList>
    </citation>
    <scope>NUCLEOTIDE SEQUENCE</scope>
    <source>
        <strain evidence="10">ChiGjej3B3-5194</strain>
    </source>
</reference>
<dbReference type="GO" id="GO:0006281">
    <property type="term" value="P:DNA repair"/>
    <property type="evidence" value="ECO:0007669"/>
    <property type="project" value="UniProtKB-KW"/>
</dbReference>
<dbReference type="Proteomes" id="UP000886742">
    <property type="component" value="Unassembled WGS sequence"/>
</dbReference>
<dbReference type="SUPFAM" id="SSF46767">
    <property type="entry name" value="Methylated DNA-protein cysteine methyltransferase, C-terminal domain"/>
    <property type="match status" value="1"/>
</dbReference>
<comment type="catalytic activity">
    <reaction evidence="1">
        <text>a 4-O-methyl-thymidine in DNA + L-cysteinyl-[protein] = a thymidine in DNA + S-methyl-L-cysteinyl-[protein]</text>
        <dbReference type="Rhea" id="RHEA:53428"/>
        <dbReference type="Rhea" id="RHEA-COMP:10131"/>
        <dbReference type="Rhea" id="RHEA-COMP:10132"/>
        <dbReference type="Rhea" id="RHEA-COMP:13555"/>
        <dbReference type="Rhea" id="RHEA-COMP:13556"/>
        <dbReference type="ChEBI" id="CHEBI:29950"/>
        <dbReference type="ChEBI" id="CHEBI:82612"/>
        <dbReference type="ChEBI" id="CHEBI:137386"/>
        <dbReference type="ChEBI" id="CHEBI:137387"/>
        <dbReference type="EC" id="2.1.1.63"/>
    </reaction>
</comment>
<keyword evidence="5" id="KW-0808">Transferase</keyword>
<dbReference type="FunFam" id="1.10.10.10:FF:000214">
    <property type="entry name" value="Methylated-DNA--protein-cysteine methyltransferase"/>
    <property type="match status" value="1"/>
</dbReference>
<dbReference type="EMBL" id="DVJI01000003">
    <property type="protein sequence ID" value="HIS70475.1"/>
    <property type="molecule type" value="Genomic_DNA"/>
</dbReference>
<dbReference type="NCBIfam" id="TIGR00589">
    <property type="entry name" value="ogt"/>
    <property type="match status" value="1"/>
</dbReference>
<evidence type="ECO:0000256" key="4">
    <source>
        <dbReference type="ARBA" id="ARBA00022603"/>
    </source>
</evidence>
<evidence type="ECO:0000256" key="3">
    <source>
        <dbReference type="ARBA" id="ARBA00011918"/>
    </source>
</evidence>
<evidence type="ECO:0000256" key="2">
    <source>
        <dbReference type="ARBA" id="ARBA00008711"/>
    </source>
</evidence>
<evidence type="ECO:0000256" key="6">
    <source>
        <dbReference type="ARBA" id="ARBA00022763"/>
    </source>
</evidence>
<comment type="caution">
    <text evidence="10">The sequence shown here is derived from an EMBL/GenBank/DDBJ whole genome shotgun (WGS) entry which is preliminary data.</text>
</comment>
<dbReference type="InterPro" id="IPR001497">
    <property type="entry name" value="MethylDNA_cys_MeTrfase_AS"/>
</dbReference>
<comment type="catalytic activity">
    <reaction evidence="8">
        <text>a 6-O-methyl-2'-deoxyguanosine in DNA + L-cysteinyl-[protein] = S-methyl-L-cysteinyl-[protein] + a 2'-deoxyguanosine in DNA</text>
        <dbReference type="Rhea" id="RHEA:24000"/>
        <dbReference type="Rhea" id="RHEA-COMP:10131"/>
        <dbReference type="Rhea" id="RHEA-COMP:10132"/>
        <dbReference type="Rhea" id="RHEA-COMP:11367"/>
        <dbReference type="Rhea" id="RHEA-COMP:11368"/>
        <dbReference type="ChEBI" id="CHEBI:29950"/>
        <dbReference type="ChEBI" id="CHEBI:82612"/>
        <dbReference type="ChEBI" id="CHEBI:85445"/>
        <dbReference type="ChEBI" id="CHEBI:85448"/>
        <dbReference type="EC" id="2.1.1.63"/>
    </reaction>
</comment>
<evidence type="ECO:0000256" key="5">
    <source>
        <dbReference type="ARBA" id="ARBA00022679"/>
    </source>
</evidence>
<gene>
    <name evidence="10" type="ORF">IAD02_00600</name>
</gene>
<reference evidence="10" key="1">
    <citation type="submission" date="2020-10" db="EMBL/GenBank/DDBJ databases">
        <authorList>
            <person name="Gilroy R."/>
        </authorList>
    </citation>
    <scope>NUCLEOTIDE SEQUENCE</scope>
    <source>
        <strain evidence="10">ChiGjej3B3-5194</strain>
    </source>
</reference>
<evidence type="ECO:0000256" key="1">
    <source>
        <dbReference type="ARBA" id="ARBA00001286"/>
    </source>
</evidence>
<dbReference type="GO" id="GO:0032259">
    <property type="term" value="P:methylation"/>
    <property type="evidence" value="ECO:0007669"/>
    <property type="project" value="UniProtKB-KW"/>
</dbReference>
<feature type="domain" description="Methylated-DNA-[protein]-cysteine S-methyltransferase DNA binding" evidence="9">
    <location>
        <begin position="15"/>
        <end position="97"/>
    </location>
</feature>
<dbReference type="Pfam" id="PF01035">
    <property type="entry name" value="DNA_binding_1"/>
    <property type="match status" value="1"/>
</dbReference>
<dbReference type="GO" id="GO:0003908">
    <property type="term" value="F:methylated-DNA-[protein]-cysteine S-methyltransferase activity"/>
    <property type="evidence" value="ECO:0007669"/>
    <property type="project" value="UniProtKB-EC"/>
</dbReference>
<keyword evidence="4" id="KW-0489">Methyltransferase</keyword>
<sequence length="100" mass="10887">MTITDSDIDKLPGTAFQHDVWRALLRIPRGQVRTYTELAKMAGHPNAVRAVANAVGKNPLPPDIPCHRVVRMDGKLGGYSAPGGLNEKRRLLASEGVFIN</sequence>
<dbReference type="CDD" id="cd06445">
    <property type="entry name" value="ATase"/>
    <property type="match status" value="1"/>
</dbReference>
<dbReference type="InterPro" id="IPR036388">
    <property type="entry name" value="WH-like_DNA-bd_sf"/>
</dbReference>